<gene>
    <name evidence="7" type="ORF">NCTC6947_02157</name>
</gene>
<keyword evidence="3 6" id="KW-0815">Transposition</keyword>
<proteinExistence type="inferred from homology"/>
<evidence type="ECO:0000256" key="3">
    <source>
        <dbReference type="ARBA" id="ARBA00022578"/>
    </source>
</evidence>
<name>A0A509C0J9_9ENTR</name>
<evidence type="ECO:0000256" key="2">
    <source>
        <dbReference type="ARBA" id="ARBA00010961"/>
    </source>
</evidence>
<comment type="similarity">
    <text evidence="2 6">Belongs to the transposase mutator family.</text>
</comment>
<reference evidence="7" key="1">
    <citation type="submission" date="2019-06" db="EMBL/GenBank/DDBJ databases">
        <authorList>
            <consortium name="Pathogen Informatics"/>
        </authorList>
    </citation>
    <scope>NUCLEOTIDE SEQUENCE</scope>
    <source>
        <strain evidence="7">NCTC6947</strain>
    </source>
</reference>
<accession>A0A509C0J9</accession>
<evidence type="ECO:0000256" key="6">
    <source>
        <dbReference type="RuleBase" id="RU365089"/>
    </source>
</evidence>
<sequence length="48" mass="5635">MAMDAFAKARDDKYPQTSKSWRAHWENLNTLFSYPPDIRKAIYTTNAI</sequence>
<dbReference type="PANTHER" id="PTHR33217">
    <property type="entry name" value="TRANSPOSASE FOR INSERTION SEQUENCE ELEMENT IS1081"/>
    <property type="match status" value="1"/>
</dbReference>
<protein>
    <recommendedName>
        <fullName evidence="6">Mutator family transposase</fullName>
    </recommendedName>
</protein>
<keyword evidence="5 6" id="KW-0233">DNA recombination</keyword>
<organism evidence="7">
    <name type="scientific">Salmonella sp. NCTC 6947</name>
    <dbReference type="NCBI Taxonomy" id="2583581"/>
    <lineage>
        <taxon>Bacteria</taxon>
        <taxon>Pseudomonadati</taxon>
        <taxon>Pseudomonadota</taxon>
        <taxon>Gammaproteobacteria</taxon>
        <taxon>Enterobacterales</taxon>
        <taxon>Enterobacteriaceae</taxon>
        <taxon>Salmonella</taxon>
    </lineage>
</organism>
<dbReference type="EMBL" id="CABFNZ010000003">
    <property type="protein sequence ID" value="VUC79171.1"/>
    <property type="molecule type" value="Genomic_DNA"/>
</dbReference>
<dbReference type="InterPro" id="IPR001207">
    <property type="entry name" value="Transposase_mutator"/>
</dbReference>
<evidence type="ECO:0000313" key="7">
    <source>
        <dbReference type="EMBL" id="VUC79171.1"/>
    </source>
</evidence>
<evidence type="ECO:0000256" key="4">
    <source>
        <dbReference type="ARBA" id="ARBA00023125"/>
    </source>
</evidence>
<dbReference type="GO" id="GO:0006313">
    <property type="term" value="P:DNA transposition"/>
    <property type="evidence" value="ECO:0007669"/>
    <property type="project" value="UniProtKB-UniRule"/>
</dbReference>
<comment type="function">
    <text evidence="1 6">Required for the transposition of the insertion element.</text>
</comment>
<dbReference type="PANTHER" id="PTHR33217:SF5">
    <property type="entry name" value="MUTATOR FAMILY TRANSPOSASE"/>
    <property type="match status" value="1"/>
</dbReference>
<dbReference type="AlphaFoldDB" id="A0A509C0J9"/>
<dbReference type="GO" id="GO:0003677">
    <property type="term" value="F:DNA binding"/>
    <property type="evidence" value="ECO:0007669"/>
    <property type="project" value="UniProtKB-UniRule"/>
</dbReference>
<dbReference type="GO" id="GO:0004803">
    <property type="term" value="F:transposase activity"/>
    <property type="evidence" value="ECO:0007669"/>
    <property type="project" value="UniProtKB-UniRule"/>
</dbReference>
<evidence type="ECO:0000256" key="1">
    <source>
        <dbReference type="ARBA" id="ARBA00002190"/>
    </source>
</evidence>
<evidence type="ECO:0000256" key="5">
    <source>
        <dbReference type="ARBA" id="ARBA00023172"/>
    </source>
</evidence>
<keyword evidence="4 6" id="KW-0238">DNA-binding</keyword>
<dbReference type="Pfam" id="PF00872">
    <property type="entry name" value="Transposase_mut"/>
    <property type="match status" value="1"/>
</dbReference>
<keyword evidence="6" id="KW-0814">Transposable element</keyword>